<evidence type="ECO:0000313" key="3">
    <source>
        <dbReference type="EMBL" id="MCK9875732.1"/>
    </source>
</evidence>
<dbReference type="NCBIfam" id="NF005894">
    <property type="entry name" value="PRK07857.1"/>
    <property type="match status" value="1"/>
</dbReference>
<accession>A0ABT0JW00</accession>
<keyword evidence="3" id="KW-0413">Isomerase</keyword>
<keyword evidence="4" id="KW-1185">Reference proteome</keyword>
<dbReference type="InterPro" id="IPR036263">
    <property type="entry name" value="Chorismate_II_sf"/>
</dbReference>
<comment type="caution">
    <text evidence="3">The sequence shown here is derived from an EMBL/GenBank/DDBJ whole genome shotgun (WGS) entry which is preliminary data.</text>
</comment>
<protein>
    <submittedName>
        <fullName evidence="3">Chorismate mutase</fullName>
        <ecNumber evidence="3">5.4.99.5</ecNumber>
    </submittedName>
</protein>
<sequence length="102" mass="10773">MPAPGAPGDVAHARVVSTAPTISSIAEGRGLIDDIDAQLRALLTNRRDLSSQIQSLRQVEGGPRIEHARENRIIASWADELGPRGVEIALAVLTLCRGAASQ</sequence>
<feature type="coiled-coil region" evidence="1">
    <location>
        <begin position="32"/>
        <end position="59"/>
    </location>
</feature>
<keyword evidence="1" id="KW-0175">Coiled coil</keyword>
<evidence type="ECO:0000256" key="1">
    <source>
        <dbReference type="SAM" id="Coils"/>
    </source>
</evidence>
<dbReference type="EC" id="5.4.99.5" evidence="3"/>
<dbReference type="SUPFAM" id="SSF48600">
    <property type="entry name" value="Chorismate mutase II"/>
    <property type="match status" value="1"/>
</dbReference>
<proteinExistence type="predicted"/>
<evidence type="ECO:0000313" key="4">
    <source>
        <dbReference type="Proteomes" id="UP001201873"/>
    </source>
</evidence>
<organism evidence="3 4">
    <name type="scientific">Frankia umida</name>
    <dbReference type="NCBI Taxonomy" id="573489"/>
    <lineage>
        <taxon>Bacteria</taxon>
        <taxon>Bacillati</taxon>
        <taxon>Actinomycetota</taxon>
        <taxon>Actinomycetes</taxon>
        <taxon>Frankiales</taxon>
        <taxon>Frankiaceae</taxon>
        <taxon>Frankia</taxon>
    </lineage>
</organism>
<dbReference type="PROSITE" id="PS51168">
    <property type="entry name" value="CHORISMATE_MUT_2"/>
    <property type="match status" value="1"/>
</dbReference>
<name>A0ABT0JW00_9ACTN</name>
<dbReference type="EMBL" id="JALKFT010000006">
    <property type="protein sequence ID" value="MCK9875732.1"/>
    <property type="molecule type" value="Genomic_DNA"/>
</dbReference>
<dbReference type="Proteomes" id="UP001201873">
    <property type="component" value="Unassembled WGS sequence"/>
</dbReference>
<dbReference type="GO" id="GO:0004106">
    <property type="term" value="F:chorismate mutase activity"/>
    <property type="evidence" value="ECO:0007669"/>
    <property type="project" value="UniProtKB-EC"/>
</dbReference>
<reference evidence="3 4" key="1">
    <citation type="submission" date="2022-04" db="EMBL/GenBank/DDBJ databases">
        <title>Genome diversity in the genus Frankia.</title>
        <authorList>
            <person name="Carlos-Shanley C."/>
            <person name="Hahn D."/>
        </authorList>
    </citation>
    <scope>NUCLEOTIDE SEQUENCE [LARGE SCALE GENOMIC DNA]</scope>
    <source>
        <strain evidence="3 4">Ag45/Mut15</strain>
    </source>
</reference>
<dbReference type="SMART" id="SM00830">
    <property type="entry name" value="CM_2"/>
    <property type="match status" value="1"/>
</dbReference>
<dbReference type="Gene3D" id="1.20.59.10">
    <property type="entry name" value="Chorismate mutase"/>
    <property type="match status" value="1"/>
</dbReference>
<gene>
    <name evidence="3" type="ORF">MXD59_08090</name>
</gene>
<dbReference type="InterPro" id="IPR002701">
    <property type="entry name" value="CM_II_prokaryot"/>
</dbReference>
<dbReference type="InterPro" id="IPR036979">
    <property type="entry name" value="CM_dom_sf"/>
</dbReference>
<dbReference type="Pfam" id="PF01817">
    <property type="entry name" value="CM_2"/>
    <property type="match status" value="1"/>
</dbReference>
<evidence type="ECO:0000259" key="2">
    <source>
        <dbReference type="PROSITE" id="PS51168"/>
    </source>
</evidence>
<feature type="domain" description="Chorismate mutase" evidence="2">
    <location>
        <begin position="19"/>
        <end position="102"/>
    </location>
</feature>